<gene>
    <name evidence="1" type="ORF">SLAVMIC_01006</name>
</gene>
<name>A0A8D9CD43_9VIRU</name>
<protein>
    <submittedName>
        <fullName evidence="1">Uncharacterized protein</fullName>
    </submittedName>
</protein>
<dbReference type="EMBL" id="OU342829">
    <property type="protein sequence ID" value="CAG7581738.1"/>
    <property type="molecule type" value="Genomic_DNA"/>
</dbReference>
<proteinExistence type="predicted"/>
<evidence type="ECO:0000313" key="1">
    <source>
        <dbReference type="EMBL" id="CAG7581738.1"/>
    </source>
</evidence>
<accession>A0A8D9CD43</accession>
<sequence>MINIQKFKQGLNSNNVLFVEHEVGVGNLSQINQLIKDKTVSTLNVAMAEREDILDNLDQDKQVIIFDDFHRGLNSTKEMILSNLDKFNDSIIIFNSDLNELDSEYFESEAIKARLTVITKS</sequence>
<organism evidence="1">
    <name type="scientific">uncultured marine phage</name>
    <dbReference type="NCBI Taxonomy" id="707152"/>
    <lineage>
        <taxon>Viruses</taxon>
        <taxon>environmental samples</taxon>
    </lineage>
</organism>
<reference evidence="1" key="1">
    <citation type="submission" date="2021-06" db="EMBL/GenBank/DDBJ databases">
        <authorList>
            <person name="Gannon L."/>
            <person name="Redgwell R T."/>
            <person name="Michniewski S."/>
            <person name="Harrison D C."/>
            <person name="Millard A."/>
        </authorList>
    </citation>
    <scope>NUCLEOTIDE SEQUENCE</scope>
</reference>